<dbReference type="RefSeq" id="WP_067435833.1">
    <property type="nucleotide sequence ID" value="NZ_LN907828.1"/>
</dbReference>
<accession>A0A0U5LTN2</accession>
<evidence type="ECO:0000313" key="2">
    <source>
        <dbReference type="Proteomes" id="UP000059419"/>
    </source>
</evidence>
<dbReference type="Gene3D" id="3.10.450.50">
    <property type="match status" value="1"/>
</dbReference>
<gene>
    <name evidence="1" type="ORF">EM595_p0088</name>
</gene>
<reference evidence="2" key="1">
    <citation type="submission" date="2015-11" db="EMBL/GenBank/DDBJ databases">
        <authorList>
            <person name="Blom J."/>
        </authorList>
    </citation>
    <scope>NUCLEOTIDE SEQUENCE [LARGE SCALE GENOMIC DNA]</scope>
    <source>
        <plasmid evidence="2">pEM01</plasmid>
    </source>
</reference>
<evidence type="ECO:0008006" key="3">
    <source>
        <dbReference type="Google" id="ProtNLM"/>
    </source>
</evidence>
<dbReference type="PATRIC" id="fig|1619313.3.peg.3688"/>
<protein>
    <recommendedName>
        <fullName evidence="3">DUF4440 domain-containing protein</fullName>
    </recommendedName>
</protein>
<dbReference type="OrthoDB" id="8912060at2"/>
<sequence>MRSEAELIAHHSVVELHQWIEEIFTGRTDRPSALENLMSSFSREFRMVTTAGQHVGLCDIETLFRTLAGARPTLRIAINECETLLSSDDSVVCRYKETHHREGESSSRRSLAVIDIIDGQPMWRFLQETAIAAD</sequence>
<dbReference type="EMBL" id="LN907828">
    <property type="protein sequence ID" value="CUU25788.1"/>
    <property type="molecule type" value="Genomic_DNA"/>
</dbReference>
<dbReference type="Proteomes" id="UP000059419">
    <property type="component" value="Plasmid pEM01"/>
</dbReference>
<dbReference type="AlphaFoldDB" id="A0A0U5LTN2"/>
<dbReference type="SUPFAM" id="SSF54427">
    <property type="entry name" value="NTF2-like"/>
    <property type="match status" value="1"/>
</dbReference>
<dbReference type="KEGG" id="ege:EM595_p0088"/>
<evidence type="ECO:0000313" key="1">
    <source>
        <dbReference type="EMBL" id="CUU25788.1"/>
    </source>
</evidence>
<keyword evidence="2" id="KW-1185">Reference proteome</keyword>
<geneLocation type="plasmid" evidence="2">
    <name>pEM01</name>
</geneLocation>
<proteinExistence type="predicted"/>
<dbReference type="InterPro" id="IPR032710">
    <property type="entry name" value="NTF2-like_dom_sf"/>
</dbReference>
<organism evidence="1 2">
    <name type="scientific">Duffyella gerundensis</name>
    <dbReference type="NCBI Taxonomy" id="1619313"/>
    <lineage>
        <taxon>Bacteria</taxon>
        <taxon>Pseudomonadati</taxon>
        <taxon>Pseudomonadota</taxon>
        <taxon>Gammaproteobacteria</taxon>
        <taxon>Enterobacterales</taxon>
        <taxon>Erwiniaceae</taxon>
        <taxon>Duffyella</taxon>
    </lineage>
</organism>
<name>A0A0U5LTN2_9GAMM</name>